<sequence length="145" mass="15470">MRWRTSKKTRDERGVSAVEFALTLIPLLMVIAGIVNFGLVFAQQLSLDNAIRAGARAGVVQTGNVPATVATNQWNSTVIAKSQTSGFGVTYGGVGSTCKGSTFGASMIVQGTVTTKFLIPWPLPKSLLPKQVTLSSKAEFQCEYQ</sequence>
<dbReference type="EMBL" id="JAKJHZ010000005">
    <property type="protein sequence ID" value="MCF6377283.1"/>
    <property type="molecule type" value="Genomic_DNA"/>
</dbReference>
<feature type="transmembrane region" description="Helical" evidence="1">
    <location>
        <begin position="20"/>
        <end position="42"/>
    </location>
</feature>
<dbReference type="InterPro" id="IPR012495">
    <property type="entry name" value="TadE-like_dom"/>
</dbReference>
<proteinExistence type="predicted"/>
<keyword evidence="1" id="KW-0812">Transmembrane</keyword>
<name>A0ABS9HAY4_9ACTN</name>
<protein>
    <submittedName>
        <fullName evidence="3">Pilus assembly protein</fullName>
    </submittedName>
</protein>
<feature type="domain" description="TadE-like" evidence="2">
    <location>
        <begin position="14"/>
        <end position="56"/>
    </location>
</feature>
<keyword evidence="4" id="KW-1185">Reference proteome</keyword>
<dbReference type="RefSeq" id="WP_236400603.1">
    <property type="nucleotide sequence ID" value="NZ_JAKJHZ010000005.1"/>
</dbReference>
<gene>
    <name evidence="3" type="ORF">L2K70_06680</name>
</gene>
<evidence type="ECO:0000256" key="1">
    <source>
        <dbReference type="SAM" id="Phobius"/>
    </source>
</evidence>
<evidence type="ECO:0000313" key="4">
    <source>
        <dbReference type="Proteomes" id="UP001201161"/>
    </source>
</evidence>
<keyword evidence="1" id="KW-0472">Membrane</keyword>
<dbReference type="Pfam" id="PF07811">
    <property type="entry name" value="TadE"/>
    <property type="match status" value="1"/>
</dbReference>
<dbReference type="Proteomes" id="UP001201161">
    <property type="component" value="Unassembled WGS sequence"/>
</dbReference>
<keyword evidence="1" id="KW-1133">Transmembrane helix</keyword>
<organism evidence="3 4">
    <name type="scientific">Nocardioides potassii</name>
    <dbReference type="NCBI Taxonomy" id="2911371"/>
    <lineage>
        <taxon>Bacteria</taxon>
        <taxon>Bacillati</taxon>
        <taxon>Actinomycetota</taxon>
        <taxon>Actinomycetes</taxon>
        <taxon>Propionibacteriales</taxon>
        <taxon>Nocardioidaceae</taxon>
        <taxon>Nocardioides</taxon>
    </lineage>
</organism>
<evidence type="ECO:0000259" key="2">
    <source>
        <dbReference type="Pfam" id="PF07811"/>
    </source>
</evidence>
<reference evidence="3 4" key="1">
    <citation type="submission" date="2022-01" db="EMBL/GenBank/DDBJ databases">
        <title>Nocardioides sp. nov., an actinomycete isolated from mining soil.</title>
        <authorList>
            <person name="Liu L."/>
        </authorList>
    </citation>
    <scope>NUCLEOTIDE SEQUENCE [LARGE SCALE GENOMIC DNA]</scope>
    <source>
        <strain evidence="3 4">KLBMP 9356</strain>
    </source>
</reference>
<comment type="caution">
    <text evidence="3">The sequence shown here is derived from an EMBL/GenBank/DDBJ whole genome shotgun (WGS) entry which is preliminary data.</text>
</comment>
<evidence type="ECO:0000313" key="3">
    <source>
        <dbReference type="EMBL" id="MCF6377283.1"/>
    </source>
</evidence>
<accession>A0ABS9HAY4</accession>